<dbReference type="Pfam" id="PF00211">
    <property type="entry name" value="Guanylate_cyc"/>
    <property type="match status" value="1"/>
</dbReference>
<feature type="domain" description="Guanylate cyclase" evidence="5">
    <location>
        <begin position="1"/>
        <end position="57"/>
    </location>
</feature>
<dbReference type="InterPro" id="IPR029787">
    <property type="entry name" value="Nucleotide_cyclase"/>
</dbReference>
<proteinExistence type="predicted"/>
<name>A0AAV8WK42_9CUCU</name>
<evidence type="ECO:0000256" key="2">
    <source>
        <dbReference type="ARBA" id="ARBA00022617"/>
    </source>
</evidence>
<keyword evidence="4" id="KW-0456">Lyase</keyword>
<dbReference type="GO" id="GO:0004383">
    <property type="term" value="F:guanylate cyclase activity"/>
    <property type="evidence" value="ECO:0007669"/>
    <property type="project" value="TreeGrafter"/>
</dbReference>
<evidence type="ECO:0000256" key="4">
    <source>
        <dbReference type="ARBA" id="ARBA00023239"/>
    </source>
</evidence>
<keyword evidence="7" id="KW-1185">Reference proteome</keyword>
<dbReference type="CDD" id="cd07302">
    <property type="entry name" value="CHD"/>
    <property type="match status" value="1"/>
</dbReference>
<gene>
    <name evidence="6" type="ORF">NQ314_020403</name>
</gene>
<dbReference type="PANTHER" id="PTHR45655">
    <property type="entry name" value="GUANYLATE CYCLASE SOLUBLE SUBUNIT BETA-2"/>
    <property type="match status" value="1"/>
</dbReference>
<organism evidence="6 7">
    <name type="scientific">Rhamnusium bicolor</name>
    <dbReference type="NCBI Taxonomy" id="1586634"/>
    <lineage>
        <taxon>Eukaryota</taxon>
        <taxon>Metazoa</taxon>
        <taxon>Ecdysozoa</taxon>
        <taxon>Arthropoda</taxon>
        <taxon>Hexapoda</taxon>
        <taxon>Insecta</taxon>
        <taxon>Pterygota</taxon>
        <taxon>Neoptera</taxon>
        <taxon>Endopterygota</taxon>
        <taxon>Coleoptera</taxon>
        <taxon>Polyphaga</taxon>
        <taxon>Cucujiformia</taxon>
        <taxon>Chrysomeloidea</taxon>
        <taxon>Cerambycidae</taxon>
        <taxon>Lepturinae</taxon>
        <taxon>Rhagiini</taxon>
        <taxon>Rhamnusium</taxon>
    </lineage>
</organism>
<comment type="cofactor">
    <cofactor evidence="1">
        <name>heme</name>
        <dbReference type="ChEBI" id="CHEBI:30413"/>
    </cofactor>
</comment>
<dbReference type="Gene3D" id="3.30.70.1230">
    <property type="entry name" value="Nucleotide cyclase"/>
    <property type="match status" value="1"/>
</dbReference>
<dbReference type="Proteomes" id="UP001162156">
    <property type="component" value="Unassembled WGS sequence"/>
</dbReference>
<dbReference type="InterPro" id="IPR001054">
    <property type="entry name" value="A/G_cyclase"/>
</dbReference>
<evidence type="ECO:0000313" key="6">
    <source>
        <dbReference type="EMBL" id="KAJ8927130.1"/>
    </source>
</evidence>
<accession>A0AAV8WK42</accession>
<evidence type="ECO:0000256" key="3">
    <source>
        <dbReference type="ARBA" id="ARBA00023004"/>
    </source>
</evidence>
<dbReference type="PANTHER" id="PTHR45655:SF2">
    <property type="entry name" value="GUANYLATE CYCLASE SOLUBLE SUBUNIT BETA-1"/>
    <property type="match status" value="1"/>
</dbReference>
<evidence type="ECO:0000259" key="5">
    <source>
        <dbReference type="PROSITE" id="PS50125"/>
    </source>
</evidence>
<comment type="caution">
    <text evidence="6">The sequence shown here is derived from an EMBL/GenBank/DDBJ whole genome shotgun (WGS) entry which is preliminary data.</text>
</comment>
<dbReference type="AlphaFoldDB" id="A0AAV8WK42"/>
<dbReference type="EMBL" id="JANEYF010005719">
    <property type="protein sequence ID" value="KAJ8927130.1"/>
    <property type="molecule type" value="Genomic_DNA"/>
</dbReference>
<dbReference type="GO" id="GO:0008074">
    <property type="term" value="C:guanylate cyclase complex, soluble"/>
    <property type="evidence" value="ECO:0007669"/>
    <property type="project" value="TreeGrafter"/>
</dbReference>
<keyword evidence="2" id="KW-0349">Heme</keyword>
<sequence>MLNELYTKFDDLTDPKVNPNIYKVETVGDKYMAVSGIPEPSATHAKNIARLALDMMDRSHSVVFEGQFVGALKKILCEVDNFDDQFHFEYRGPVIMKGKSEPMDVYLLTRVGL</sequence>
<evidence type="ECO:0000313" key="7">
    <source>
        <dbReference type="Proteomes" id="UP001162156"/>
    </source>
</evidence>
<reference evidence="6" key="1">
    <citation type="journal article" date="2023" name="Insect Mol. Biol.">
        <title>Genome sequencing provides insights into the evolution of gene families encoding plant cell wall-degrading enzymes in longhorned beetles.</title>
        <authorList>
            <person name="Shin N.R."/>
            <person name="Okamura Y."/>
            <person name="Kirsch R."/>
            <person name="Pauchet Y."/>
        </authorList>
    </citation>
    <scope>NUCLEOTIDE SEQUENCE</scope>
    <source>
        <strain evidence="6">RBIC_L_NR</strain>
    </source>
</reference>
<dbReference type="SUPFAM" id="SSF55073">
    <property type="entry name" value="Nucleotide cyclase"/>
    <property type="match status" value="1"/>
</dbReference>
<evidence type="ECO:0000256" key="1">
    <source>
        <dbReference type="ARBA" id="ARBA00001971"/>
    </source>
</evidence>
<protein>
    <recommendedName>
        <fullName evidence="5">Guanylate cyclase domain-containing protein</fullName>
    </recommendedName>
</protein>
<dbReference type="GO" id="GO:0070482">
    <property type="term" value="P:response to oxygen levels"/>
    <property type="evidence" value="ECO:0007669"/>
    <property type="project" value="TreeGrafter"/>
</dbReference>
<dbReference type="PROSITE" id="PS50125">
    <property type="entry name" value="GUANYLATE_CYCLASE_2"/>
    <property type="match status" value="1"/>
</dbReference>
<keyword evidence="3" id="KW-0408">Iron</keyword>
<keyword evidence="2" id="KW-0479">Metal-binding</keyword>
<dbReference type="GO" id="GO:0019934">
    <property type="term" value="P:cGMP-mediated signaling"/>
    <property type="evidence" value="ECO:0007669"/>
    <property type="project" value="TreeGrafter"/>
</dbReference>